<keyword evidence="7" id="KW-0472">Membrane</keyword>
<dbReference type="SUPFAM" id="SSF49785">
    <property type="entry name" value="Galactose-binding domain-like"/>
    <property type="match status" value="1"/>
</dbReference>
<dbReference type="InterPro" id="IPR013736">
    <property type="entry name" value="Xaa-Pro_dipept_C"/>
</dbReference>
<dbReference type="eggNOG" id="COG2936">
    <property type="taxonomic scope" value="Bacteria"/>
</dbReference>
<feature type="signal peptide" evidence="8">
    <location>
        <begin position="1"/>
        <end position="41"/>
    </location>
</feature>
<dbReference type="InterPro" id="IPR008979">
    <property type="entry name" value="Galactose-bd-like_sf"/>
</dbReference>
<dbReference type="Gene3D" id="3.40.50.300">
    <property type="entry name" value="P-loop containing nucleotide triphosphate hydrolases"/>
    <property type="match status" value="1"/>
</dbReference>
<dbReference type="InterPro" id="IPR003593">
    <property type="entry name" value="AAA+_ATPase"/>
</dbReference>
<evidence type="ECO:0000256" key="6">
    <source>
        <dbReference type="SAM" id="MobiDB-lite"/>
    </source>
</evidence>
<comment type="caution">
    <text evidence="10">The sequence shown here is derived from an EMBL/GenBank/DDBJ whole genome shotgun (WGS) entry which is preliminary data.</text>
</comment>
<protein>
    <submittedName>
        <fullName evidence="10">Putative ABC transporter ATP-binding protein</fullName>
    </submittedName>
</protein>
<dbReference type="PANTHER" id="PTHR43335">
    <property type="entry name" value="ABC TRANSPORTER, ATP-BINDING PROTEIN"/>
    <property type="match status" value="1"/>
</dbReference>
<evidence type="ECO:0000256" key="8">
    <source>
        <dbReference type="SAM" id="SignalP"/>
    </source>
</evidence>
<feature type="region of interest" description="Disordered" evidence="6">
    <location>
        <begin position="417"/>
        <end position="439"/>
    </location>
</feature>
<dbReference type="GO" id="GO:0008239">
    <property type="term" value="F:dipeptidyl-peptidase activity"/>
    <property type="evidence" value="ECO:0007669"/>
    <property type="project" value="InterPro"/>
</dbReference>
<dbReference type="PANTHER" id="PTHR43335:SF4">
    <property type="entry name" value="ABC TRANSPORTER, ATP-BINDING PROTEIN"/>
    <property type="match status" value="1"/>
</dbReference>
<feature type="region of interest" description="Disordered" evidence="6">
    <location>
        <begin position="451"/>
        <end position="475"/>
    </location>
</feature>
<dbReference type="EMBL" id="BAGZ01000020">
    <property type="protein sequence ID" value="GAB79170.1"/>
    <property type="molecule type" value="Genomic_DNA"/>
</dbReference>
<evidence type="ECO:0000256" key="1">
    <source>
        <dbReference type="ARBA" id="ARBA00005417"/>
    </source>
</evidence>
<feature type="region of interest" description="Disordered" evidence="6">
    <location>
        <begin position="253"/>
        <end position="285"/>
    </location>
</feature>
<proteinExistence type="inferred from homology"/>
<dbReference type="SMART" id="SM00382">
    <property type="entry name" value="AAA"/>
    <property type="match status" value="1"/>
</dbReference>
<keyword evidence="7" id="KW-1133">Transmembrane helix</keyword>
<dbReference type="SMART" id="SM00939">
    <property type="entry name" value="PepX_C"/>
    <property type="match status" value="1"/>
</dbReference>
<sequence length="983" mass="101265">MTVPHRGGLFRRSRRTRCARAATAVVAAAALALSASPPVSALPSGLLRQEFAGSPQPVTVAVEPEADGTPVTLDGAIYAAPDQGRRPAVILAHGFGGSWKDLDRDARELAGRGYVVLAYSARGFGRSEGRIHLQDPQVDGKDVSRLVDLLASREDVQSDGEGDPRVGMAGSSYGGAATLIGGALDRRIDALAAGVTWNDLADAFFPSSVAADLPGSAAAVDAGRADAPGGAGVFKRRWASLFFSAGLGRSRGLSVPGDGDGDVASTVPPPPEASDGAQPTSPAAGASLCGRFDPAVCRLFLETAQSGTPSEEMVAELRRRSPARTNDQVTVPTLLVQGVNDSLFGLDAADANARQISAGGAPVAVQWISGGHDGGRVPPADSTYLPWFDTYLKGDGSAQERAARPLPGPGFTYPVKAGKRGAPDKQASAASYPGVGDRTRTETMRVPFTDAGRSGAILSPPGGDPSAVSSVPGAGGPARDAMSAAGYRLAALPGQHLAFDTGPVSSPATVVGSPRVRLKVTSTAADATLFVSLWKVVSGSPSPAKQTVAPVRVRTTPGTPTTVEVALPAGTYAFDQGTTWRVLVSSSDSAFATPTDVRSYTVALADDALSVPTLPTVVSAEESWDGEVVGLLIALGVLSVVVGAVAAVFVFRRRSGDAAHTREDLAEVPLSVSGLVKTYADGHRAVDDVSWQAGRGQVVGLLGPNGAGKTTTIRMIVGLITPDSGDVHVHGRPVHAGSPALAGIGALIEGPGFLPHLSGRANLEAYWDATGRPRSEACFEEALEVAALGGALDRPVKSYSQGMRQRLGIAQAMLGMPEVLLLDEPTNGLDPPQIAAMRPVLRRYAETGRTVVVSSHLLSEVEMTCSHVVVMHRGRVVLTGAVPDLVDSAETTVVELSADAVEAERVASSLRGLAEVDAVEVDLGEGTPRLVVRAGLSRPDVVAAVSAAGGRILSVGARRHLEEVFLGVIAAEDVESARQIRPR</sequence>
<feature type="domain" description="ABC transporter" evidence="9">
    <location>
        <begin position="670"/>
        <end position="898"/>
    </location>
</feature>
<keyword evidence="8" id="KW-0732">Signal</keyword>
<dbReference type="Pfam" id="PF08530">
    <property type="entry name" value="PepX_C"/>
    <property type="match status" value="1"/>
</dbReference>
<dbReference type="SUPFAM" id="SSF52540">
    <property type="entry name" value="P-loop containing nucleoside triphosphate hydrolases"/>
    <property type="match status" value="1"/>
</dbReference>
<keyword evidence="2" id="KW-0813">Transport</keyword>
<keyword evidence="3" id="KW-0547">Nucleotide-binding</keyword>
<evidence type="ECO:0000256" key="7">
    <source>
        <dbReference type="SAM" id="Phobius"/>
    </source>
</evidence>
<dbReference type="STRING" id="100225.SAMN05421595_3032"/>
<accession>K6VV08</accession>
<dbReference type="InterPro" id="IPR027417">
    <property type="entry name" value="P-loop_NTPase"/>
</dbReference>
<evidence type="ECO:0000256" key="3">
    <source>
        <dbReference type="ARBA" id="ARBA00022741"/>
    </source>
</evidence>
<dbReference type="Pfam" id="PF02129">
    <property type="entry name" value="Peptidase_S15"/>
    <property type="match status" value="1"/>
</dbReference>
<dbReference type="InterPro" id="IPR017871">
    <property type="entry name" value="ABC_transporter-like_CS"/>
</dbReference>
<evidence type="ECO:0000313" key="10">
    <source>
        <dbReference type="EMBL" id="GAB79170.1"/>
    </source>
</evidence>
<dbReference type="InterPro" id="IPR029058">
    <property type="entry name" value="AB_hydrolase_fold"/>
</dbReference>
<organism evidence="10 11">
    <name type="scientific">Austwickia chelonae NBRC 105200</name>
    <dbReference type="NCBI Taxonomy" id="1184607"/>
    <lineage>
        <taxon>Bacteria</taxon>
        <taxon>Bacillati</taxon>
        <taxon>Actinomycetota</taxon>
        <taxon>Actinomycetes</taxon>
        <taxon>Micrococcales</taxon>
        <taxon>Dermatophilaceae</taxon>
        <taxon>Austwickia</taxon>
    </lineage>
</organism>
<dbReference type="AlphaFoldDB" id="K6VV08"/>
<dbReference type="PROSITE" id="PS00211">
    <property type="entry name" value="ABC_TRANSPORTER_1"/>
    <property type="match status" value="1"/>
</dbReference>
<keyword evidence="4" id="KW-0378">Hydrolase</keyword>
<evidence type="ECO:0000313" key="11">
    <source>
        <dbReference type="Proteomes" id="UP000008495"/>
    </source>
</evidence>
<dbReference type="Proteomes" id="UP000008495">
    <property type="component" value="Unassembled WGS sequence"/>
</dbReference>
<gene>
    <name evidence="10" type="ORF">AUCHE_20_00420</name>
</gene>
<evidence type="ECO:0000256" key="4">
    <source>
        <dbReference type="ARBA" id="ARBA00022801"/>
    </source>
</evidence>
<dbReference type="eggNOG" id="COG1131">
    <property type="taxonomic scope" value="Bacteria"/>
</dbReference>
<dbReference type="InterPro" id="IPR003439">
    <property type="entry name" value="ABC_transporter-like_ATP-bd"/>
</dbReference>
<keyword evidence="11" id="KW-1185">Reference proteome</keyword>
<comment type="similarity">
    <text evidence="1">Belongs to the ABC transporter superfamily.</text>
</comment>
<keyword evidence="7" id="KW-0812">Transmembrane</keyword>
<dbReference type="InterPro" id="IPR000383">
    <property type="entry name" value="Xaa-Pro-like_dom"/>
</dbReference>
<dbReference type="Pfam" id="PF00005">
    <property type="entry name" value="ABC_tran"/>
    <property type="match status" value="1"/>
</dbReference>
<feature type="chain" id="PRO_5003895592" evidence="8">
    <location>
        <begin position="42"/>
        <end position="983"/>
    </location>
</feature>
<dbReference type="GO" id="GO:0016887">
    <property type="term" value="F:ATP hydrolysis activity"/>
    <property type="evidence" value="ECO:0007669"/>
    <property type="project" value="InterPro"/>
</dbReference>
<dbReference type="RefSeq" id="WP_006503927.1">
    <property type="nucleotide sequence ID" value="NZ_BAGZ01000020.1"/>
</dbReference>
<dbReference type="Gene3D" id="3.40.50.1820">
    <property type="entry name" value="alpha/beta hydrolase"/>
    <property type="match status" value="2"/>
</dbReference>
<evidence type="ECO:0000256" key="2">
    <source>
        <dbReference type="ARBA" id="ARBA00022448"/>
    </source>
</evidence>
<evidence type="ECO:0000256" key="5">
    <source>
        <dbReference type="ARBA" id="ARBA00022840"/>
    </source>
</evidence>
<dbReference type="Gene3D" id="2.60.120.260">
    <property type="entry name" value="Galactose-binding domain-like"/>
    <property type="match status" value="1"/>
</dbReference>
<dbReference type="GO" id="GO:0005524">
    <property type="term" value="F:ATP binding"/>
    <property type="evidence" value="ECO:0007669"/>
    <property type="project" value="UniProtKB-KW"/>
</dbReference>
<keyword evidence="5 10" id="KW-0067">ATP-binding</keyword>
<feature type="transmembrane region" description="Helical" evidence="7">
    <location>
        <begin position="628"/>
        <end position="651"/>
    </location>
</feature>
<reference evidence="10 11" key="1">
    <citation type="submission" date="2012-08" db="EMBL/GenBank/DDBJ databases">
        <title>Whole genome shotgun sequence of Austwickia chelonae NBRC 105200.</title>
        <authorList>
            <person name="Yoshida I."/>
            <person name="Hosoyama A."/>
            <person name="Tsuchikane K."/>
            <person name="Katsumata H."/>
            <person name="Ando Y."/>
            <person name="Ohji S."/>
            <person name="Hamada M."/>
            <person name="Tamura T."/>
            <person name="Yamazoe A."/>
            <person name="Yamazaki S."/>
            <person name="Fujita N."/>
        </authorList>
    </citation>
    <scope>NUCLEOTIDE SEQUENCE [LARGE SCALE GENOMIC DNA]</scope>
    <source>
        <strain evidence="10 11">NBRC 105200</strain>
    </source>
</reference>
<evidence type="ECO:0000259" key="9">
    <source>
        <dbReference type="PROSITE" id="PS50893"/>
    </source>
</evidence>
<dbReference type="PROSITE" id="PS50893">
    <property type="entry name" value="ABC_TRANSPORTER_2"/>
    <property type="match status" value="1"/>
</dbReference>
<dbReference type="SUPFAM" id="SSF53474">
    <property type="entry name" value="alpha/beta-Hydrolases"/>
    <property type="match status" value="1"/>
</dbReference>
<name>K6VV08_9MICO</name>